<dbReference type="RefSeq" id="WP_230667479.1">
    <property type="nucleotide sequence ID" value="NZ_JAJNAY010000001.1"/>
</dbReference>
<gene>
    <name evidence="1" type="ORF">LO744_04955</name>
</gene>
<protein>
    <submittedName>
        <fullName evidence="1">Uncharacterized protein</fullName>
    </submittedName>
</protein>
<name>A0A9Q3YWP2_9FLAO</name>
<accession>A0A9Q3YWP2</accession>
<sequence length="199" mass="22874">MIEDLLGTSTVKRRKAAIEIRKKCLFEYKSVLLDALKLEYLKKHNETEMELIRAIGELGDNKDAKVYIKENYIDKGFFLRTAVMAYCRLERENNNDVTVILDLIMQNIYSMSEGALEVLGYDKMTPSITEQEQIIDLCKDFGKNREKGLTDPRYGLAAACAGWNAKNVKPFLEECMHSNDEPLKYVAENSLKGKYVKLR</sequence>
<reference evidence="1" key="1">
    <citation type="submission" date="2021-11" db="EMBL/GenBank/DDBJ databases">
        <title>Description of novel Chryseobacterium species.</title>
        <authorList>
            <person name="Saticioglu I.B."/>
            <person name="Ay H."/>
            <person name="Altun S."/>
            <person name="Duman M."/>
        </authorList>
    </citation>
    <scope>NUCLEOTIDE SEQUENCE</scope>
    <source>
        <strain evidence="1">C-17</strain>
    </source>
</reference>
<evidence type="ECO:0000313" key="1">
    <source>
        <dbReference type="EMBL" id="MCD1116202.1"/>
    </source>
</evidence>
<proteinExistence type="predicted"/>
<dbReference type="Proteomes" id="UP001108025">
    <property type="component" value="Unassembled WGS sequence"/>
</dbReference>
<organism evidence="1 2">
    <name type="scientific">Chryseobacterium turcicum</name>
    <dbReference type="NCBI Taxonomy" id="2898076"/>
    <lineage>
        <taxon>Bacteria</taxon>
        <taxon>Pseudomonadati</taxon>
        <taxon>Bacteroidota</taxon>
        <taxon>Flavobacteriia</taxon>
        <taxon>Flavobacteriales</taxon>
        <taxon>Weeksellaceae</taxon>
        <taxon>Chryseobacterium group</taxon>
        <taxon>Chryseobacterium</taxon>
    </lineage>
</organism>
<keyword evidence="2" id="KW-1185">Reference proteome</keyword>
<evidence type="ECO:0000313" key="2">
    <source>
        <dbReference type="Proteomes" id="UP001108025"/>
    </source>
</evidence>
<comment type="caution">
    <text evidence="1">The sequence shown here is derived from an EMBL/GenBank/DDBJ whole genome shotgun (WGS) entry which is preliminary data.</text>
</comment>
<dbReference type="EMBL" id="JAJNAY010000001">
    <property type="protein sequence ID" value="MCD1116202.1"/>
    <property type="molecule type" value="Genomic_DNA"/>
</dbReference>
<dbReference type="AlphaFoldDB" id="A0A9Q3YWP2"/>